<name>A0ABU5ZDJ2_9BACL</name>
<dbReference type="SUPFAM" id="SSF143100">
    <property type="entry name" value="TTHA1013/TTHA0281-like"/>
    <property type="match status" value="1"/>
</dbReference>
<proteinExistence type="predicted"/>
<evidence type="ECO:0008006" key="3">
    <source>
        <dbReference type="Google" id="ProtNLM"/>
    </source>
</evidence>
<evidence type="ECO:0000313" key="2">
    <source>
        <dbReference type="Proteomes" id="UP001310386"/>
    </source>
</evidence>
<evidence type="ECO:0000313" key="1">
    <source>
        <dbReference type="EMBL" id="MEB3100569.1"/>
    </source>
</evidence>
<protein>
    <recommendedName>
        <fullName evidence="3">HicB-like antitoxin of toxin-antitoxin system domain-containing protein</fullName>
    </recommendedName>
</protein>
<dbReference type="Gene3D" id="3.30.160.250">
    <property type="match status" value="1"/>
</dbReference>
<sequence>MRLEDYLAVPYILEIWSVKRPDGIWVRHAEYPELPGCAVEAISTMEVIEKAEEARIEYIHTRVSRGEQLPVPRPPLRS</sequence>
<dbReference type="RefSeq" id="WP_371752686.1">
    <property type="nucleotide sequence ID" value="NZ_JAYJLD010000003.1"/>
</dbReference>
<dbReference type="Proteomes" id="UP001310386">
    <property type="component" value="Unassembled WGS sequence"/>
</dbReference>
<accession>A0ABU5ZDJ2</accession>
<dbReference type="InterPro" id="IPR035069">
    <property type="entry name" value="TTHA1013/TTHA0281-like"/>
</dbReference>
<reference evidence="1" key="1">
    <citation type="submission" date="2023-12" db="EMBL/GenBank/DDBJ databases">
        <title>Fervidustalea candida gen. nov., sp. nov., a novel member of the family Paenibacillaceae isolated from a geothermal area.</title>
        <authorList>
            <person name="Li W.-J."/>
            <person name="Jiao J.-Y."/>
            <person name="Chen Y."/>
        </authorList>
    </citation>
    <scope>NUCLEOTIDE SEQUENCE</scope>
    <source>
        <strain evidence="1">SYSU GA230002</strain>
    </source>
</reference>
<comment type="caution">
    <text evidence="1">The sequence shown here is derived from an EMBL/GenBank/DDBJ whole genome shotgun (WGS) entry which is preliminary data.</text>
</comment>
<organism evidence="1 2">
    <name type="scientific">Ferviditalea candida</name>
    <dbReference type="NCBI Taxonomy" id="3108399"/>
    <lineage>
        <taxon>Bacteria</taxon>
        <taxon>Bacillati</taxon>
        <taxon>Bacillota</taxon>
        <taxon>Bacilli</taxon>
        <taxon>Bacillales</taxon>
        <taxon>Paenibacillaceae</taxon>
        <taxon>Ferviditalea</taxon>
    </lineage>
</organism>
<gene>
    <name evidence="1" type="ORF">VF724_02715</name>
</gene>
<keyword evidence="2" id="KW-1185">Reference proteome</keyword>
<dbReference type="EMBL" id="JAYJLD010000003">
    <property type="protein sequence ID" value="MEB3100569.1"/>
    <property type="molecule type" value="Genomic_DNA"/>
</dbReference>